<proteinExistence type="predicted"/>
<accession>Q4N0E7</accession>
<dbReference type="VEuPathDB" id="PiroplasmaDB:TpMuguga_03g00197"/>
<dbReference type="RefSeq" id="XP_763215.1">
    <property type="nucleotide sequence ID" value="XM_758122.1"/>
</dbReference>
<dbReference type="AlphaFoldDB" id="Q4N0E7"/>
<evidence type="ECO:0000256" key="1">
    <source>
        <dbReference type="SAM" id="SignalP"/>
    </source>
</evidence>
<feature type="signal peptide" evidence="1">
    <location>
        <begin position="1"/>
        <end position="26"/>
    </location>
</feature>
<dbReference type="InterPro" id="IPR007480">
    <property type="entry name" value="DUF529"/>
</dbReference>
<evidence type="ECO:0000313" key="3">
    <source>
        <dbReference type="Proteomes" id="UP000001949"/>
    </source>
</evidence>
<dbReference type="Pfam" id="PF04385">
    <property type="entry name" value="FAINT"/>
    <property type="match status" value="2"/>
</dbReference>
<protein>
    <submittedName>
        <fullName evidence="2">Uncharacterized protein</fullName>
    </submittedName>
</protein>
<dbReference type="InParanoid" id="Q4N0E7"/>
<gene>
    <name evidence="2" type="ordered locus">TP03_0197</name>
</gene>
<dbReference type="GeneID" id="3500134"/>
<keyword evidence="1" id="KW-0732">Signal</keyword>
<dbReference type="KEGG" id="tpv:TP03_0197"/>
<dbReference type="EMBL" id="AAGK01000005">
    <property type="protein sequence ID" value="EAN30932.1"/>
    <property type="molecule type" value="Genomic_DNA"/>
</dbReference>
<organism evidence="2 3">
    <name type="scientific">Theileria parva</name>
    <name type="common">East coast fever infection agent</name>
    <dbReference type="NCBI Taxonomy" id="5875"/>
    <lineage>
        <taxon>Eukaryota</taxon>
        <taxon>Sar</taxon>
        <taxon>Alveolata</taxon>
        <taxon>Apicomplexa</taxon>
        <taxon>Aconoidasida</taxon>
        <taxon>Piroplasmida</taxon>
        <taxon>Theileriidae</taxon>
        <taxon>Theileria</taxon>
    </lineage>
</organism>
<comment type="caution">
    <text evidence="2">The sequence shown here is derived from an EMBL/GenBank/DDBJ whole genome shotgun (WGS) entry which is preliminary data.</text>
</comment>
<keyword evidence="3" id="KW-1185">Reference proteome</keyword>
<dbReference type="Proteomes" id="UP000001949">
    <property type="component" value="Unassembled WGS sequence"/>
</dbReference>
<name>Q4N0E7_THEPA</name>
<feature type="chain" id="PRO_5004241105" evidence="1">
    <location>
        <begin position="27"/>
        <end position="712"/>
    </location>
</feature>
<dbReference type="OMA" id="CTTFYID"/>
<evidence type="ECO:0000313" key="2">
    <source>
        <dbReference type="EMBL" id="EAN30932.1"/>
    </source>
</evidence>
<sequence>MLDPHNFHMFFCIFSNGFLLISLNSALCNVFDFGSDKCLTRFTKTVKVGDTFVNTYHPKNVKSIVMSETESIKFTNSQKLTLLMLVLKDNEVKQAQITYSDSTKNHELFDWFYVRQDGKWQSVSSPVFDSNFFQLAQNIKKFDLLKLGEEWYKCIDGVSDKLCQIEDNYLVESIVIGNSVLWSNKDKLEVLAVGITLKTDQNTNKLTCKIYFNTQKSSQIIEIEQKINTSQATVINSKFSKLSTVSPKPQTEKQFQAQEAAKLLSKLITITLDCDEASVEPSYTVNGFVSLGLNGIKYEPRPGVKVLCLRDGDVRIWESYGDDKTFQSATFYYFNNSNIFLQVNYTLKSKNCFCSKTSDEVKHYMKDQTWITLSHEEFFKQIRELQDIATQNTALRAGTKSVCFAAKVLSQVPVGEKESENRLRNITLVFETQENSDYNRSGYLMDGLETSFYEPKPNCVVKELMDKSAKIWDDEKGKKLFKHAKFSYKGQSHIYLQVLYSEIKEPGPKPQNKIDYFIKRDKWYTSPEADFYSELEALIDKVTMRNVIVHEKMSFEEHKQQLKFGKQHIKEQNWISRLFNRKPEVEFVITNDCEPIECDIQNVDKEKFIIEVNKKEGFGIYTPKTGYALTRLFDEKRLIWYQEKDGLGCTTFYIDLSGDKPLLHLMLDDPLDSHKYYKKQDNNWHIIDEQEYEDIRKPPEGRAKKSDFIRIS</sequence>
<reference evidence="2 3" key="1">
    <citation type="journal article" date="2005" name="Science">
        <title>Genome sequence of Theileria parva, a bovine pathogen that transforms lymphocytes.</title>
        <authorList>
            <person name="Gardner M.J."/>
            <person name="Bishop R."/>
            <person name="Shah T."/>
            <person name="de Villiers E.P."/>
            <person name="Carlton J.M."/>
            <person name="Hall N."/>
            <person name="Ren Q."/>
            <person name="Paulsen I.T."/>
            <person name="Pain A."/>
            <person name="Berriman M."/>
            <person name="Wilson R.J.M."/>
            <person name="Sato S."/>
            <person name="Ralph S.A."/>
            <person name="Mann D.J."/>
            <person name="Xiong Z."/>
            <person name="Shallom S.J."/>
            <person name="Weidman J."/>
            <person name="Jiang L."/>
            <person name="Lynn J."/>
            <person name="Weaver B."/>
            <person name="Shoaibi A."/>
            <person name="Domingo A.R."/>
            <person name="Wasawo D."/>
            <person name="Crabtree J."/>
            <person name="Wortman J.R."/>
            <person name="Haas B."/>
            <person name="Angiuoli S.V."/>
            <person name="Creasy T.H."/>
            <person name="Lu C."/>
            <person name="Suh B."/>
            <person name="Silva J.C."/>
            <person name="Utterback T.R."/>
            <person name="Feldblyum T.V."/>
            <person name="Pertea M."/>
            <person name="Allen J."/>
            <person name="Nierman W.C."/>
            <person name="Taracha E.L.N."/>
            <person name="Salzberg S.L."/>
            <person name="White O.R."/>
            <person name="Fitzhugh H.A."/>
            <person name="Morzaria S."/>
            <person name="Venter J.C."/>
            <person name="Fraser C.M."/>
            <person name="Nene V."/>
        </authorList>
    </citation>
    <scope>NUCLEOTIDE SEQUENCE [LARGE SCALE GENOMIC DNA]</scope>
    <source>
        <strain evidence="2 3">Muguga</strain>
    </source>
</reference>
<dbReference type="eggNOG" id="ENOG502TN2G">
    <property type="taxonomic scope" value="Eukaryota"/>
</dbReference>